<organism evidence="1 2">
    <name type="scientific">Streptomyces kaniharaensis</name>
    <dbReference type="NCBI Taxonomy" id="212423"/>
    <lineage>
        <taxon>Bacteria</taxon>
        <taxon>Bacillati</taxon>
        <taxon>Actinomycetota</taxon>
        <taxon>Actinomycetes</taxon>
        <taxon>Kitasatosporales</taxon>
        <taxon>Streptomycetaceae</taxon>
        <taxon>Streptomyces</taxon>
    </lineage>
</organism>
<gene>
    <name evidence="1" type="ORF">F7Q99_36760</name>
</gene>
<dbReference type="Proteomes" id="UP000450000">
    <property type="component" value="Unassembled WGS sequence"/>
</dbReference>
<accession>A0A6N7L680</accession>
<evidence type="ECO:0000313" key="1">
    <source>
        <dbReference type="EMBL" id="MQS17593.1"/>
    </source>
</evidence>
<comment type="caution">
    <text evidence="1">The sequence shown here is derived from an EMBL/GenBank/DDBJ whole genome shotgun (WGS) entry which is preliminary data.</text>
</comment>
<dbReference type="AlphaFoldDB" id="A0A6N7L680"/>
<name>A0A6N7L680_9ACTN</name>
<keyword evidence="2" id="KW-1185">Reference proteome</keyword>
<evidence type="ECO:0000313" key="2">
    <source>
        <dbReference type="Proteomes" id="UP000450000"/>
    </source>
</evidence>
<reference evidence="1 2" key="1">
    <citation type="submission" date="2019-09" db="EMBL/GenBank/DDBJ databases">
        <title>Genome Sequences of Streptomyces kaniharaensis ATCC 21070.</title>
        <authorList>
            <person name="Zhu W."/>
            <person name="De Crecy-Lagard V."/>
            <person name="Richards N.G."/>
        </authorList>
    </citation>
    <scope>NUCLEOTIDE SEQUENCE [LARGE SCALE GENOMIC DNA]</scope>
    <source>
        <strain evidence="1 2">SF-557</strain>
    </source>
</reference>
<protein>
    <submittedName>
        <fullName evidence="1">Uncharacterized protein</fullName>
    </submittedName>
</protein>
<proteinExistence type="predicted"/>
<dbReference type="EMBL" id="WBOF01000005">
    <property type="protein sequence ID" value="MQS17593.1"/>
    <property type="molecule type" value="Genomic_DNA"/>
</dbReference>
<dbReference type="RefSeq" id="WP_153470808.1">
    <property type="nucleotide sequence ID" value="NZ_WBOF01000005.1"/>
</dbReference>
<sequence>MATATTPDRLLADAERSLTAARIADKILSHHPALPVELIHACGTDGVGDTTPLLELVLVDGATRAVADWANAVGTDVIVTQGGLMSAEHRATAEIDGVTVWVTAYEPNDDGPED</sequence>